<dbReference type="GO" id="GO:0030334">
    <property type="term" value="P:regulation of cell migration"/>
    <property type="evidence" value="ECO:0007669"/>
    <property type="project" value="TreeGrafter"/>
</dbReference>
<dbReference type="OrthoDB" id="125363at2759"/>
<feature type="domain" description="PSI" evidence="4">
    <location>
        <begin position="72"/>
        <end position="136"/>
    </location>
</feature>
<dbReference type="InterPro" id="IPR031148">
    <property type="entry name" value="Plexin"/>
</dbReference>
<dbReference type="Pfam" id="PF01437">
    <property type="entry name" value="PSI"/>
    <property type="match status" value="1"/>
</dbReference>
<sequence length="208" mass="22544">MWSGSYGRFYVERALTRDGQSASEFTLRSQGSRLTCTSPSFPAWQFVSYPAVTADELPESRPARVTQVPIESCEQYATCGECLSSGDPHCGWCVLHNRGGGKVSAVIHVRSAICGPPATCLQPQTPSSVLTPRQSPVNGSFSLRLTAVQKHGAVAVPLRRSLSRGSQTSHHVQKRILHLKMPHITRVNAMCVPLRNVSDGTQSIGESD</sequence>
<dbReference type="PANTHER" id="PTHR22625">
    <property type="entry name" value="PLEXIN"/>
    <property type="match status" value="1"/>
</dbReference>
<dbReference type="GO" id="GO:0002116">
    <property type="term" value="C:semaphorin receptor complex"/>
    <property type="evidence" value="ECO:0007669"/>
    <property type="project" value="TreeGrafter"/>
</dbReference>
<dbReference type="GO" id="GO:0017154">
    <property type="term" value="F:semaphorin receptor activity"/>
    <property type="evidence" value="ECO:0007669"/>
    <property type="project" value="InterPro"/>
</dbReference>
<dbReference type="AlphaFoldDB" id="A0A4Z2GGN3"/>
<keyword evidence="6" id="KW-1185">Reference proteome</keyword>
<dbReference type="SUPFAM" id="SSF103575">
    <property type="entry name" value="Plexin repeat"/>
    <property type="match status" value="1"/>
</dbReference>
<dbReference type="Gene3D" id="3.30.1680.10">
    <property type="entry name" value="ligand-binding face of the semaphorins, domain 2"/>
    <property type="match status" value="1"/>
</dbReference>
<comment type="caution">
    <text evidence="5">The sequence shown here is derived from an EMBL/GenBank/DDBJ whole genome shotgun (WGS) entry which is preliminary data.</text>
</comment>
<proteinExistence type="predicted"/>
<evidence type="ECO:0000313" key="5">
    <source>
        <dbReference type="EMBL" id="TNN52295.1"/>
    </source>
</evidence>
<protein>
    <submittedName>
        <fullName evidence="5">Plexin-A2</fullName>
    </submittedName>
</protein>
<comment type="subcellular location">
    <subcellularLocation>
        <location evidence="1">Membrane</location>
    </subcellularLocation>
</comment>
<keyword evidence="3" id="KW-0325">Glycoprotein</keyword>
<organism evidence="5 6">
    <name type="scientific">Liparis tanakae</name>
    <name type="common">Tanaka's snailfish</name>
    <dbReference type="NCBI Taxonomy" id="230148"/>
    <lineage>
        <taxon>Eukaryota</taxon>
        <taxon>Metazoa</taxon>
        <taxon>Chordata</taxon>
        <taxon>Craniata</taxon>
        <taxon>Vertebrata</taxon>
        <taxon>Euteleostomi</taxon>
        <taxon>Actinopterygii</taxon>
        <taxon>Neopterygii</taxon>
        <taxon>Teleostei</taxon>
        <taxon>Neoteleostei</taxon>
        <taxon>Acanthomorphata</taxon>
        <taxon>Eupercaria</taxon>
        <taxon>Perciformes</taxon>
        <taxon>Cottioidei</taxon>
        <taxon>Cottales</taxon>
        <taxon>Liparidae</taxon>
        <taxon>Liparis</taxon>
    </lineage>
</organism>
<dbReference type="EMBL" id="SRLO01000552">
    <property type="protein sequence ID" value="TNN52295.1"/>
    <property type="molecule type" value="Genomic_DNA"/>
</dbReference>
<dbReference type="InterPro" id="IPR002165">
    <property type="entry name" value="Plexin_repeat"/>
</dbReference>
<accession>A0A4Z2GGN3</accession>
<evidence type="ECO:0000256" key="2">
    <source>
        <dbReference type="ARBA" id="ARBA00023136"/>
    </source>
</evidence>
<keyword evidence="2" id="KW-0472">Membrane</keyword>
<dbReference type="SMART" id="SM00423">
    <property type="entry name" value="PSI"/>
    <property type="match status" value="1"/>
</dbReference>
<evidence type="ECO:0000259" key="4">
    <source>
        <dbReference type="SMART" id="SM00423"/>
    </source>
</evidence>
<dbReference type="PANTHER" id="PTHR22625:SF37">
    <property type="entry name" value="PLEXIN-A2"/>
    <property type="match status" value="1"/>
</dbReference>
<dbReference type="Proteomes" id="UP000314294">
    <property type="component" value="Unassembled WGS sequence"/>
</dbReference>
<name>A0A4Z2GGN3_9TELE</name>
<evidence type="ECO:0000256" key="3">
    <source>
        <dbReference type="ARBA" id="ARBA00023180"/>
    </source>
</evidence>
<dbReference type="InterPro" id="IPR016201">
    <property type="entry name" value="PSI"/>
</dbReference>
<dbReference type="GO" id="GO:0005886">
    <property type="term" value="C:plasma membrane"/>
    <property type="evidence" value="ECO:0007669"/>
    <property type="project" value="TreeGrafter"/>
</dbReference>
<evidence type="ECO:0000256" key="1">
    <source>
        <dbReference type="ARBA" id="ARBA00004370"/>
    </source>
</evidence>
<gene>
    <name evidence="5" type="primary">Plxna2_5</name>
    <name evidence="5" type="ORF">EYF80_037522</name>
</gene>
<evidence type="ECO:0000313" key="6">
    <source>
        <dbReference type="Proteomes" id="UP000314294"/>
    </source>
</evidence>
<reference evidence="5 6" key="1">
    <citation type="submission" date="2019-03" db="EMBL/GenBank/DDBJ databases">
        <title>First draft genome of Liparis tanakae, snailfish: a comprehensive survey of snailfish specific genes.</title>
        <authorList>
            <person name="Kim W."/>
            <person name="Song I."/>
            <person name="Jeong J.-H."/>
            <person name="Kim D."/>
            <person name="Kim S."/>
            <person name="Ryu S."/>
            <person name="Song J.Y."/>
            <person name="Lee S.K."/>
        </authorList>
    </citation>
    <scope>NUCLEOTIDE SEQUENCE [LARGE SCALE GENOMIC DNA]</scope>
    <source>
        <tissue evidence="5">Muscle</tissue>
    </source>
</reference>